<dbReference type="SUPFAM" id="SSF46785">
    <property type="entry name" value="Winged helix' DNA-binding domain"/>
    <property type="match status" value="1"/>
</dbReference>
<dbReference type="GO" id="GO:0046686">
    <property type="term" value="P:response to cadmium ion"/>
    <property type="evidence" value="ECO:0007669"/>
    <property type="project" value="TreeGrafter"/>
</dbReference>
<protein>
    <submittedName>
        <fullName evidence="2">Metalloregulator ArsR/SmtB family transcription factor</fullName>
    </submittedName>
</protein>
<dbReference type="InterPro" id="IPR036390">
    <property type="entry name" value="WH_DNA-bd_sf"/>
</dbReference>
<dbReference type="GO" id="GO:0003677">
    <property type="term" value="F:DNA binding"/>
    <property type="evidence" value="ECO:0007669"/>
    <property type="project" value="TreeGrafter"/>
</dbReference>
<dbReference type="OrthoDB" id="3232131at2"/>
<dbReference type="PRINTS" id="PR00778">
    <property type="entry name" value="HTHARSR"/>
</dbReference>
<dbReference type="InParanoid" id="A0A7L4YRZ0"/>
<dbReference type="CDD" id="cd00090">
    <property type="entry name" value="HTH_ARSR"/>
    <property type="match status" value="1"/>
</dbReference>
<evidence type="ECO:0000313" key="2">
    <source>
        <dbReference type="EMBL" id="QHC01818.1"/>
    </source>
</evidence>
<dbReference type="GO" id="GO:0097063">
    <property type="term" value="F:cadmium ion sensor activity"/>
    <property type="evidence" value="ECO:0007669"/>
    <property type="project" value="TreeGrafter"/>
</dbReference>
<keyword evidence="3" id="KW-1185">Reference proteome</keyword>
<feature type="domain" description="HTH arsR-type" evidence="1">
    <location>
        <begin position="6"/>
        <end position="101"/>
    </location>
</feature>
<dbReference type="InterPro" id="IPR036388">
    <property type="entry name" value="WH-like_DNA-bd_sf"/>
</dbReference>
<dbReference type="Pfam" id="PF12840">
    <property type="entry name" value="HTH_20"/>
    <property type="match status" value="1"/>
</dbReference>
<evidence type="ECO:0000259" key="1">
    <source>
        <dbReference type="PROSITE" id="PS50987"/>
    </source>
</evidence>
<dbReference type="KEGG" id="eke:EK0264_17055"/>
<dbReference type="SMART" id="SM00418">
    <property type="entry name" value="HTH_ARSR"/>
    <property type="match status" value="1"/>
</dbReference>
<dbReference type="Proteomes" id="UP000463857">
    <property type="component" value="Chromosome"/>
</dbReference>
<dbReference type="EMBL" id="CP047156">
    <property type="protein sequence ID" value="QHC01818.1"/>
    <property type="molecule type" value="Genomic_DNA"/>
</dbReference>
<reference evidence="2 3" key="1">
    <citation type="journal article" date="2018" name="Int. J. Syst. Evol. Microbiol.">
        <title>Epidermidibacterium keratini gen. nov., sp. nov., a member of the family Sporichthyaceae, isolated from keratin epidermis.</title>
        <authorList>
            <person name="Lee D.G."/>
            <person name="Trujillo M.E."/>
            <person name="Kang S."/>
            <person name="Nam J.J."/>
            <person name="Kim Y.J."/>
        </authorList>
    </citation>
    <scope>NUCLEOTIDE SEQUENCE [LARGE SCALE GENOMIC DNA]</scope>
    <source>
        <strain evidence="2 3">EPI-7</strain>
    </source>
</reference>
<accession>A0A7L4YRZ0</accession>
<dbReference type="PANTHER" id="PTHR39168:SF1">
    <property type="entry name" value="TRANSCRIPTIONAL REGULATORY PROTEIN"/>
    <property type="match status" value="1"/>
</dbReference>
<gene>
    <name evidence="2" type="ORF">EK0264_17055</name>
</gene>
<dbReference type="PANTHER" id="PTHR39168">
    <property type="entry name" value="TRANSCRIPTIONAL REGULATOR-RELATED"/>
    <property type="match status" value="1"/>
</dbReference>
<dbReference type="RefSeq" id="WP_159546942.1">
    <property type="nucleotide sequence ID" value="NZ_CP047156.1"/>
</dbReference>
<name>A0A7L4YRZ0_9ACTN</name>
<proteinExistence type="predicted"/>
<sequence>MHDEPDNAYGDVNISAVAGLFADESRSRILMALGDGRELPASVIAMEAGISAAGASNHLRKLLDAGLVRVREVGRHRYFRLANDHVGQVLEALAALAPSFTVSSFRESTRANALRAARSCYDHLAGRLAIVVCQGLLDSGAVQRTDGLHDLSRLQSDPLSAGGSPQSLYEVMRTPAAEKVFADLGLDLRDLVFETSRRPLLRPCVDWSEQAHHFGGRLGAALLHTWIDRGWIERRPANRSLKLLDQGKTGLSDALGVTVAA</sequence>
<dbReference type="GO" id="GO:0003700">
    <property type="term" value="F:DNA-binding transcription factor activity"/>
    <property type="evidence" value="ECO:0007669"/>
    <property type="project" value="InterPro"/>
</dbReference>
<dbReference type="NCBIfam" id="NF033788">
    <property type="entry name" value="HTH_metalloreg"/>
    <property type="match status" value="1"/>
</dbReference>
<dbReference type="Gene3D" id="1.10.10.10">
    <property type="entry name" value="Winged helix-like DNA-binding domain superfamily/Winged helix DNA-binding domain"/>
    <property type="match status" value="1"/>
</dbReference>
<organism evidence="2 3">
    <name type="scientific">Epidermidibacterium keratini</name>
    <dbReference type="NCBI Taxonomy" id="1891644"/>
    <lineage>
        <taxon>Bacteria</taxon>
        <taxon>Bacillati</taxon>
        <taxon>Actinomycetota</taxon>
        <taxon>Actinomycetes</taxon>
        <taxon>Sporichthyales</taxon>
        <taxon>Sporichthyaceae</taxon>
        <taxon>Epidermidibacterium</taxon>
    </lineage>
</organism>
<evidence type="ECO:0000313" key="3">
    <source>
        <dbReference type="Proteomes" id="UP000463857"/>
    </source>
</evidence>
<dbReference type="PROSITE" id="PS50987">
    <property type="entry name" value="HTH_ARSR_2"/>
    <property type="match status" value="1"/>
</dbReference>
<dbReference type="GO" id="GO:0010288">
    <property type="term" value="P:response to lead ion"/>
    <property type="evidence" value="ECO:0007669"/>
    <property type="project" value="TreeGrafter"/>
</dbReference>
<dbReference type="AlphaFoldDB" id="A0A7L4YRZ0"/>
<dbReference type="InterPro" id="IPR001845">
    <property type="entry name" value="HTH_ArsR_DNA-bd_dom"/>
</dbReference>
<dbReference type="GO" id="GO:0032791">
    <property type="term" value="F:lead ion binding"/>
    <property type="evidence" value="ECO:0007669"/>
    <property type="project" value="TreeGrafter"/>
</dbReference>
<dbReference type="InterPro" id="IPR011991">
    <property type="entry name" value="ArsR-like_HTH"/>
</dbReference>
<dbReference type="InterPro" id="IPR052543">
    <property type="entry name" value="HTH_Metal-responsive_Reg"/>
</dbReference>